<dbReference type="Pfam" id="PF24883">
    <property type="entry name" value="NPHP3_N"/>
    <property type="match status" value="1"/>
</dbReference>
<name>A0AAJ0C587_9PEZI</name>
<feature type="compositionally biased region" description="Pro residues" evidence="2">
    <location>
        <begin position="11"/>
        <end position="20"/>
    </location>
</feature>
<keyword evidence="5" id="KW-1185">Reference proteome</keyword>
<evidence type="ECO:0000313" key="4">
    <source>
        <dbReference type="EMBL" id="KAK1767916.1"/>
    </source>
</evidence>
<protein>
    <submittedName>
        <fullName evidence="4">NACHT domain-containing protein</fullName>
    </submittedName>
</protein>
<proteinExistence type="predicted"/>
<dbReference type="EMBL" id="MU839007">
    <property type="protein sequence ID" value="KAK1767916.1"/>
    <property type="molecule type" value="Genomic_DNA"/>
</dbReference>
<evidence type="ECO:0000256" key="2">
    <source>
        <dbReference type="SAM" id="MobiDB-lite"/>
    </source>
</evidence>
<dbReference type="InterPro" id="IPR007111">
    <property type="entry name" value="NACHT_NTPase"/>
</dbReference>
<dbReference type="PROSITE" id="PS50837">
    <property type="entry name" value="NACHT"/>
    <property type="match status" value="1"/>
</dbReference>
<feature type="non-terminal residue" evidence="4">
    <location>
        <position position="1"/>
    </location>
</feature>
<dbReference type="Gene3D" id="3.40.50.300">
    <property type="entry name" value="P-loop containing nucleotide triphosphate hydrolases"/>
    <property type="match status" value="1"/>
</dbReference>
<dbReference type="InterPro" id="IPR031359">
    <property type="entry name" value="NACHT_N"/>
</dbReference>
<feature type="domain" description="NACHT" evidence="3">
    <location>
        <begin position="333"/>
        <end position="451"/>
    </location>
</feature>
<dbReference type="Pfam" id="PF17100">
    <property type="entry name" value="NACHT_N"/>
    <property type="match status" value="1"/>
</dbReference>
<dbReference type="Proteomes" id="UP001244011">
    <property type="component" value="Unassembled WGS sequence"/>
</dbReference>
<comment type="caution">
    <text evidence="4">The sequence shown here is derived from an EMBL/GenBank/DDBJ whole genome shotgun (WGS) entry which is preliminary data.</text>
</comment>
<organism evidence="4 5">
    <name type="scientific">Phialemonium atrogriseum</name>
    <dbReference type="NCBI Taxonomy" id="1093897"/>
    <lineage>
        <taxon>Eukaryota</taxon>
        <taxon>Fungi</taxon>
        <taxon>Dikarya</taxon>
        <taxon>Ascomycota</taxon>
        <taxon>Pezizomycotina</taxon>
        <taxon>Sordariomycetes</taxon>
        <taxon>Sordariomycetidae</taxon>
        <taxon>Cephalothecales</taxon>
        <taxon>Cephalothecaceae</taxon>
        <taxon>Phialemonium</taxon>
    </lineage>
</organism>
<dbReference type="InterPro" id="IPR027417">
    <property type="entry name" value="P-loop_NTPase"/>
</dbReference>
<feature type="region of interest" description="Disordered" evidence="2">
    <location>
        <begin position="1"/>
        <end position="27"/>
    </location>
</feature>
<dbReference type="PANTHER" id="PTHR10039:SF14">
    <property type="entry name" value="NACHT DOMAIN-CONTAINING PROTEIN"/>
    <property type="match status" value="1"/>
</dbReference>
<dbReference type="InterPro" id="IPR056884">
    <property type="entry name" value="NPHP3-like_N"/>
</dbReference>
<keyword evidence="1" id="KW-0677">Repeat</keyword>
<evidence type="ECO:0000259" key="3">
    <source>
        <dbReference type="PROSITE" id="PS50837"/>
    </source>
</evidence>
<reference evidence="4" key="1">
    <citation type="submission" date="2023-06" db="EMBL/GenBank/DDBJ databases">
        <title>Genome-scale phylogeny and comparative genomics of the fungal order Sordariales.</title>
        <authorList>
            <consortium name="Lawrence Berkeley National Laboratory"/>
            <person name="Hensen N."/>
            <person name="Bonometti L."/>
            <person name="Westerberg I."/>
            <person name="Brannstrom I.O."/>
            <person name="Guillou S."/>
            <person name="Cros-Aarteil S."/>
            <person name="Calhoun S."/>
            <person name="Haridas S."/>
            <person name="Kuo A."/>
            <person name="Mondo S."/>
            <person name="Pangilinan J."/>
            <person name="Riley R."/>
            <person name="Labutti K."/>
            <person name="Andreopoulos B."/>
            <person name="Lipzen A."/>
            <person name="Chen C."/>
            <person name="Yanf M."/>
            <person name="Daum C."/>
            <person name="Ng V."/>
            <person name="Clum A."/>
            <person name="Steindorff A."/>
            <person name="Ohm R."/>
            <person name="Martin F."/>
            <person name="Silar P."/>
            <person name="Natvig D."/>
            <person name="Lalanne C."/>
            <person name="Gautier V."/>
            <person name="Ament-Velasquez S.L."/>
            <person name="Kruys A."/>
            <person name="Hutchinson M.I."/>
            <person name="Powell A.J."/>
            <person name="Barry K."/>
            <person name="Miller A.N."/>
            <person name="Grigoriev I.V."/>
            <person name="Debuchy R."/>
            <person name="Gladieux P."/>
            <person name="Thoren M.H."/>
            <person name="Johannesson H."/>
        </authorList>
    </citation>
    <scope>NUCLEOTIDE SEQUENCE</scope>
    <source>
        <strain evidence="4">8032-3</strain>
    </source>
</reference>
<evidence type="ECO:0000256" key="1">
    <source>
        <dbReference type="ARBA" id="ARBA00022737"/>
    </source>
</evidence>
<accession>A0AAJ0C587</accession>
<dbReference type="PANTHER" id="PTHR10039">
    <property type="entry name" value="AMELOGENIN"/>
    <property type="match status" value="1"/>
</dbReference>
<evidence type="ECO:0000313" key="5">
    <source>
        <dbReference type="Proteomes" id="UP001244011"/>
    </source>
</evidence>
<dbReference type="GeneID" id="85307779"/>
<sequence length="470" mass="53259">TQTSSPMVPTEQPPSPPKTPPNLRQTPTSSLMLWDRAYDSLKLDEPTIMQKYEMILSCQIERSSVSETAESQANIIAQDLPDKRRDQMKKLVVDGQMKTAREAEIKETTGTVLRVVTQTKSLIDVAVQAVPQAALPWSIACIAIKMLTNSVETTESHRKGLTHVISRMDWYWALAQSLLEPSHASGTRLGLENQIVDLYRKLLLYQIRSICSFFGKRGVVFMRDLIQFDGWEGQLESIRNAEDQFRHDTMTYSMLRQYSGFEEIRHQLAQLAEGVEFQAEQLAHQCMKDLLLTDPELDKKRIEDSKGDLLPGAYRWVLKDSNFRQWRDGSGSQLLWVKGDPGKGKTMLLCGIIDELRPAVQLTKFLVAHFFCQATEARLNRASGVLRGLIYMLAKKQPSLVSHIQKHHQDAGQKLFEGHNAWFALQGILQDMLHNLAPNTTTYLVIDALDECKEDLPQLLINGFPVANNI</sequence>
<dbReference type="AlphaFoldDB" id="A0AAJ0C587"/>
<gene>
    <name evidence="4" type="ORF">QBC33DRAFT_451072</name>
</gene>
<dbReference type="RefSeq" id="XP_060284129.1">
    <property type="nucleotide sequence ID" value="XM_060424592.1"/>
</dbReference>